<dbReference type="CDD" id="cd20353">
    <property type="entry name" value="Rcat_RBR_RNF216"/>
    <property type="match status" value="1"/>
</dbReference>
<dbReference type="Pfam" id="PF26200">
    <property type="entry name" value="Rcat_RNF216"/>
    <property type="match status" value="1"/>
</dbReference>
<evidence type="ECO:0000256" key="4">
    <source>
        <dbReference type="ARBA" id="ARBA00022737"/>
    </source>
</evidence>
<dbReference type="GO" id="GO:0008270">
    <property type="term" value="F:zinc ion binding"/>
    <property type="evidence" value="ECO:0007669"/>
    <property type="project" value="UniProtKB-KW"/>
</dbReference>
<dbReference type="PANTHER" id="PTHR22770:SF47">
    <property type="entry name" value="E3 UBIQUITIN-PROTEIN LIGASE RNF216"/>
    <property type="match status" value="1"/>
</dbReference>
<evidence type="ECO:0000313" key="10">
    <source>
        <dbReference type="EMBL" id="TGO45640.1"/>
    </source>
</evidence>
<dbReference type="InterPro" id="IPR047546">
    <property type="entry name" value="Rcat_RBR_RNF216"/>
</dbReference>
<keyword evidence="11" id="KW-1185">Reference proteome</keyword>
<feature type="compositionally biased region" description="Basic and acidic residues" evidence="8">
    <location>
        <begin position="1150"/>
        <end position="1169"/>
    </location>
</feature>
<dbReference type="CDD" id="cd16630">
    <property type="entry name" value="RING-HC_RBR_RNF216"/>
    <property type="match status" value="1"/>
</dbReference>
<keyword evidence="7" id="KW-0862">Zinc</keyword>
<evidence type="ECO:0000256" key="5">
    <source>
        <dbReference type="ARBA" id="ARBA00022771"/>
    </source>
</evidence>
<evidence type="ECO:0000256" key="3">
    <source>
        <dbReference type="ARBA" id="ARBA00022723"/>
    </source>
</evidence>
<feature type="compositionally biased region" description="Acidic residues" evidence="8">
    <location>
        <begin position="770"/>
        <end position="791"/>
    </location>
</feature>
<evidence type="ECO:0000256" key="1">
    <source>
        <dbReference type="ARBA" id="ARBA00004906"/>
    </source>
</evidence>
<dbReference type="InterPro" id="IPR047545">
    <property type="entry name" value="BRcat_RBR_RNF216"/>
</dbReference>
<feature type="region of interest" description="Disordered" evidence="8">
    <location>
        <begin position="1339"/>
        <end position="1376"/>
    </location>
</feature>
<evidence type="ECO:0000256" key="2">
    <source>
        <dbReference type="ARBA" id="ARBA00022679"/>
    </source>
</evidence>
<reference evidence="10 11" key="1">
    <citation type="submission" date="2017-12" db="EMBL/GenBank/DDBJ databases">
        <title>Comparative genomics of Botrytis spp.</title>
        <authorList>
            <person name="Valero-Jimenez C.A."/>
            <person name="Tapia P."/>
            <person name="Veloso J."/>
            <person name="Silva-Moreno E."/>
            <person name="Staats M."/>
            <person name="Valdes J.H."/>
            <person name="Van Kan J.A.L."/>
        </authorList>
    </citation>
    <scope>NUCLEOTIDE SEQUENCE [LARGE SCALE GENOMIC DNA]</scope>
    <source>
        <strain evidence="10 11">MUCL11595</strain>
    </source>
</reference>
<feature type="compositionally biased region" description="Acidic residues" evidence="8">
    <location>
        <begin position="722"/>
        <end position="743"/>
    </location>
</feature>
<keyword evidence="5" id="KW-0863">Zinc-finger</keyword>
<dbReference type="InterPro" id="IPR047544">
    <property type="entry name" value="RING-HC_RBR_RNF216"/>
</dbReference>
<evidence type="ECO:0000256" key="6">
    <source>
        <dbReference type="ARBA" id="ARBA00022786"/>
    </source>
</evidence>
<dbReference type="InterPro" id="IPR044066">
    <property type="entry name" value="TRIAD_supradom"/>
</dbReference>
<protein>
    <recommendedName>
        <fullName evidence="9">RING-type domain-containing protein</fullName>
    </recommendedName>
</protein>
<accession>A0A4Z1HFR9</accession>
<feature type="region of interest" description="Disordered" evidence="8">
    <location>
        <begin position="914"/>
        <end position="988"/>
    </location>
</feature>
<feature type="compositionally biased region" description="Polar residues" evidence="8">
    <location>
        <begin position="1138"/>
        <end position="1147"/>
    </location>
</feature>
<dbReference type="PANTHER" id="PTHR22770">
    <property type="entry name" value="UBIQUITIN CONJUGATING ENZYME 7 INTERACTING PROTEIN-RELATED"/>
    <property type="match status" value="1"/>
</dbReference>
<feature type="region of interest" description="Disordered" evidence="8">
    <location>
        <begin position="715"/>
        <end position="791"/>
    </location>
</feature>
<keyword evidence="4" id="KW-0677">Repeat</keyword>
<organism evidence="10 11">
    <name type="scientific">Botryotinia convoluta</name>
    <dbReference type="NCBI Taxonomy" id="54673"/>
    <lineage>
        <taxon>Eukaryota</taxon>
        <taxon>Fungi</taxon>
        <taxon>Dikarya</taxon>
        <taxon>Ascomycota</taxon>
        <taxon>Pezizomycotina</taxon>
        <taxon>Leotiomycetes</taxon>
        <taxon>Helotiales</taxon>
        <taxon>Sclerotiniaceae</taxon>
        <taxon>Botryotinia</taxon>
    </lineage>
</organism>
<dbReference type="CDD" id="cd20339">
    <property type="entry name" value="BRcat_RBR_RNF216"/>
    <property type="match status" value="1"/>
</dbReference>
<feature type="compositionally biased region" description="Pro residues" evidence="8">
    <location>
        <begin position="1233"/>
        <end position="1245"/>
    </location>
</feature>
<dbReference type="Gene3D" id="1.20.120.1750">
    <property type="match status" value="1"/>
</dbReference>
<feature type="domain" description="RING-type" evidence="9">
    <location>
        <begin position="389"/>
        <end position="609"/>
    </location>
</feature>
<evidence type="ECO:0000259" key="9">
    <source>
        <dbReference type="PROSITE" id="PS51873"/>
    </source>
</evidence>
<feature type="region of interest" description="Disordered" evidence="8">
    <location>
        <begin position="1223"/>
        <end position="1249"/>
    </location>
</feature>
<dbReference type="Proteomes" id="UP000297527">
    <property type="component" value="Unassembled WGS sequence"/>
</dbReference>
<comment type="pathway">
    <text evidence="1">Protein modification; protein ubiquitination.</text>
</comment>
<feature type="region of interest" description="Disordered" evidence="8">
    <location>
        <begin position="1044"/>
        <end position="1169"/>
    </location>
</feature>
<dbReference type="EMBL" id="PQXN01000374">
    <property type="protein sequence ID" value="TGO45640.1"/>
    <property type="molecule type" value="Genomic_DNA"/>
</dbReference>
<evidence type="ECO:0000256" key="8">
    <source>
        <dbReference type="SAM" id="MobiDB-lite"/>
    </source>
</evidence>
<name>A0A4Z1HFR9_9HELO</name>
<comment type="caution">
    <text evidence="10">The sequence shown here is derived from an EMBL/GenBank/DDBJ whole genome shotgun (WGS) entry which is preliminary data.</text>
</comment>
<feature type="compositionally biased region" description="Basic and acidic residues" evidence="8">
    <location>
        <begin position="1069"/>
        <end position="1080"/>
    </location>
</feature>
<keyword evidence="6" id="KW-0833">Ubl conjugation pathway</keyword>
<dbReference type="PROSITE" id="PS51873">
    <property type="entry name" value="TRIAD"/>
    <property type="match status" value="1"/>
</dbReference>
<feature type="compositionally biased region" description="Basic and acidic residues" evidence="8">
    <location>
        <begin position="976"/>
        <end position="988"/>
    </location>
</feature>
<evidence type="ECO:0000313" key="11">
    <source>
        <dbReference type="Proteomes" id="UP000297527"/>
    </source>
</evidence>
<proteinExistence type="predicted"/>
<dbReference type="OrthoDB" id="10009520at2759"/>
<gene>
    <name evidence="10" type="ORF">BCON_0376g00020</name>
</gene>
<feature type="compositionally biased region" description="Acidic residues" evidence="8">
    <location>
        <begin position="1081"/>
        <end position="1091"/>
    </location>
</feature>
<feature type="compositionally biased region" description="Basic and acidic residues" evidence="8">
    <location>
        <begin position="1116"/>
        <end position="1135"/>
    </location>
</feature>
<feature type="compositionally biased region" description="Basic and acidic residues" evidence="8">
    <location>
        <begin position="1359"/>
        <end position="1376"/>
    </location>
</feature>
<dbReference type="InterPro" id="IPR051628">
    <property type="entry name" value="LUBAC_E3_Ligases"/>
</dbReference>
<sequence>MSQAAPVNHTNGPPRDKQPYIQNAVNNFIEISDSDSEGYEDAFDVPQVPAHSPHLDLQHHQLGGYFGANNQIFDLEDNNLVYPGRLPQPAVAAAPENKAMARDLSSVKNEEGEMNWAQWMDEENDEGINRVLLEDYTFQAEYNRASNPSHPFVDPSRLHQSFQPSPNNLNQPIMETKTECINAVVAVFPEICRDHVASLYEKVSFTSDRLIAHILDQADTGTPYPKAKDVQKQLKRKRVLTEEEEAIQKYEATGRVVGPALYLERTLIRSILSFEFPVTPLTFIDETLRSTGHRLFSAYRTLEEADRTFDANNPPYRRIKTSRKMPHEYRDGRIEEAIQKNESPEKTETLKELLVCRKLRKTAESRRLAEQEAILAEEENLKKAEAEGTMSECCCCFLDYPLNRMVHCNNEKVLHWFCRGCARQSAETEIGNSKYLLMCMSTDGCEAGFSLEQRNQFLDELTIVALERNEAEAVLRMAGIENLASCPFCPFAAEYPPVEANREFRCQAPDCEKVSCRLCKLESHIPMTCEENTKANGLSIRRQIEEAMSAAMIRTCNKCGTPFVKEEGCNKMTCTRNGCYNVQCYVCSKSCNYDHFNDVRRGGKEGNCPLFESVEERHNDEVNKAEKEALAKVRAEHPEYSEEDLRVKMSENVTKDDERRKATDPRNPYAFYRPVAMVQPQQLEAWPRDHDLYMHRGRMFQDRLRRRRRRNVRRVVGRESGGEDGEDDEGEDGGEEDDGEDGGGGDGEYFFRYMENNMVGAPRHVNSGGDEGEDENGDENGDEDEEMDENEGDIQPELPAQQMEDNYWNQVFDPVARQYLEDARAMNGNVERQVPVVLPPRIPVLVPVPVPAFREFAPIPAPAQLPKLKQTPAHRHLIDNLQKRKFIVMKKVNDGRNGGLPGDAFERRELSGLAGQMDAVPEVEDEGGEDEERRGGFFGEMEGGRDGGEDGNGNGKGKEKPPIPQIPQAPRIVARNGDEERNGGREGELLRELEEAYRVQNEERMRARGVELRRQLGEEHDWLGEDREEVMNLPSPVLPIALAQQGGARMGDGDGERNGEEEGEEEALEFERQLRERYDLEGEDGEGDGDGNADGNENILLPNPVPQNGDGDEDAFAERERERTRMIEMYRERIRQFHGSNPRQYANRNGDAERERNRDGERERKAQEVARIRKRYRLRGENGDGDGIADAAAERERILSAGREAQEVARRLHEQYRFQYANGNENENNQFPIYPPRPQPQPRPRSPIAGPPRLEIGDTGEIRGIVENPPPAPLWVQDQNLLGRDRDGFAGYWRRGGLFDGGVFGFGGGGGGVHENFPLGMDPYGGWRELRREREVERGIIEGIPMPGEDVFSDEEGGEDGKGEGKESEGLGEQKK</sequence>
<keyword evidence="3" id="KW-0479">Metal-binding</keyword>
<keyword evidence="2" id="KW-0808">Transferase</keyword>
<feature type="compositionally biased region" description="Basic and acidic residues" evidence="8">
    <location>
        <begin position="1051"/>
        <end position="1060"/>
    </location>
</feature>
<dbReference type="GO" id="GO:0016740">
    <property type="term" value="F:transferase activity"/>
    <property type="evidence" value="ECO:0007669"/>
    <property type="project" value="UniProtKB-KW"/>
</dbReference>
<dbReference type="SUPFAM" id="SSF57850">
    <property type="entry name" value="RING/U-box"/>
    <property type="match status" value="1"/>
</dbReference>
<feature type="compositionally biased region" description="Acidic residues" evidence="8">
    <location>
        <begin position="921"/>
        <end position="930"/>
    </location>
</feature>
<evidence type="ECO:0000256" key="7">
    <source>
        <dbReference type="ARBA" id="ARBA00022833"/>
    </source>
</evidence>